<keyword evidence="2" id="KW-0677">Repeat</keyword>
<dbReference type="GO" id="GO:0008270">
    <property type="term" value="F:zinc ion binding"/>
    <property type="evidence" value="ECO:0007669"/>
    <property type="project" value="UniProtKB-KW"/>
</dbReference>
<dbReference type="SUPFAM" id="SSF57889">
    <property type="entry name" value="Cysteine-rich domain"/>
    <property type="match status" value="8"/>
</dbReference>
<evidence type="ECO:0000256" key="2">
    <source>
        <dbReference type="ARBA" id="ARBA00022737"/>
    </source>
</evidence>
<dbReference type="PANTHER" id="PTHR32410:SF173">
    <property type="entry name" value="C1 DOMAIN FAMILY PROTEIN, PUTATIVE-RELATED"/>
    <property type="match status" value="1"/>
</dbReference>
<dbReference type="InterPro" id="IPR004146">
    <property type="entry name" value="DC1"/>
</dbReference>
<keyword evidence="3" id="KW-0863">Zinc-finger</keyword>
<feature type="domain" description="Phorbol-ester/DAG-type" evidence="5">
    <location>
        <begin position="390"/>
        <end position="438"/>
    </location>
</feature>
<name>A0A5D2B2N6_GOSDA</name>
<dbReference type="Gene3D" id="3.30.60.20">
    <property type="match status" value="1"/>
</dbReference>
<dbReference type="Proteomes" id="UP000323506">
    <property type="component" value="Chromosome D10"/>
</dbReference>
<dbReference type="SMART" id="SM00109">
    <property type="entry name" value="C1"/>
    <property type="match status" value="7"/>
</dbReference>
<evidence type="ECO:0000256" key="4">
    <source>
        <dbReference type="ARBA" id="ARBA00022833"/>
    </source>
</evidence>
<dbReference type="InterPro" id="IPR002219">
    <property type="entry name" value="PKC_DAG/PE"/>
</dbReference>
<feature type="domain" description="Phorbol-ester/DAG-type" evidence="5">
    <location>
        <begin position="186"/>
        <end position="236"/>
    </location>
</feature>
<keyword evidence="4" id="KW-0862">Zinc</keyword>
<evidence type="ECO:0000313" key="7">
    <source>
        <dbReference type="Proteomes" id="UP000323506"/>
    </source>
</evidence>
<reference evidence="6 7" key="1">
    <citation type="submission" date="2019-06" db="EMBL/GenBank/DDBJ databases">
        <title>WGS assembly of Gossypium darwinii.</title>
        <authorList>
            <person name="Chen Z.J."/>
            <person name="Sreedasyam A."/>
            <person name="Ando A."/>
            <person name="Song Q."/>
            <person name="De L."/>
            <person name="Hulse-Kemp A."/>
            <person name="Ding M."/>
            <person name="Ye W."/>
            <person name="Kirkbride R."/>
            <person name="Jenkins J."/>
            <person name="Plott C."/>
            <person name="Lovell J."/>
            <person name="Lin Y.-M."/>
            <person name="Vaughn R."/>
            <person name="Liu B."/>
            <person name="Li W."/>
            <person name="Simpson S."/>
            <person name="Scheffler B."/>
            <person name="Saski C."/>
            <person name="Grover C."/>
            <person name="Hu G."/>
            <person name="Conover J."/>
            <person name="Carlson J."/>
            <person name="Shu S."/>
            <person name="Boston L."/>
            <person name="Williams M."/>
            <person name="Peterson D."/>
            <person name="Mcgee K."/>
            <person name="Jones D."/>
            <person name="Wendel J."/>
            <person name="Stelly D."/>
            <person name="Grimwood J."/>
            <person name="Schmutz J."/>
        </authorList>
    </citation>
    <scope>NUCLEOTIDE SEQUENCE [LARGE SCALE GENOMIC DNA]</scope>
    <source>
        <strain evidence="6">1808015.09</strain>
    </source>
</reference>
<evidence type="ECO:0000313" key="6">
    <source>
        <dbReference type="EMBL" id="TYG51624.1"/>
    </source>
</evidence>
<evidence type="ECO:0000256" key="1">
    <source>
        <dbReference type="ARBA" id="ARBA00022723"/>
    </source>
</evidence>
<dbReference type="InterPro" id="IPR001965">
    <property type="entry name" value="Znf_PHD"/>
</dbReference>
<organism evidence="6 7">
    <name type="scientific">Gossypium darwinii</name>
    <name type="common">Darwin's cotton</name>
    <name type="synonym">Gossypium barbadense var. darwinii</name>
    <dbReference type="NCBI Taxonomy" id="34276"/>
    <lineage>
        <taxon>Eukaryota</taxon>
        <taxon>Viridiplantae</taxon>
        <taxon>Streptophyta</taxon>
        <taxon>Embryophyta</taxon>
        <taxon>Tracheophyta</taxon>
        <taxon>Spermatophyta</taxon>
        <taxon>Magnoliopsida</taxon>
        <taxon>eudicotyledons</taxon>
        <taxon>Gunneridae</taxon>
        <taxon>Pentapetalae</taxon>
        <taxon>rosids</taxon>
        <taxon>malvids</taxon>
        <taxon>Malvales</taxon>
        <taxon>Malvaceae</taxon>
        <taxon>Malvoideae</taxon>
        <taxon>Gossypium</taxon>
    </lineage>
</organism>
<dbReference type="InterPro" id="IPR046349">
    <property type="entry name" value="C1-like_sf"/>
</dbReference>
<dbReference type="AlphaFoldDB" id="A0A5D2B2N6"/>
<accession>A0A5D2B2N6</accession>
<gene>
    <name evidence="6" type="ORF">ES288_D10G273700v1</name>
</gene>
<feature type="domain" description="Phorbol-ester/DAG-type" evidence="5">
    <location>
        <begin position="297"/>
        <end position="339"/>
    </location>
</feature>
<evidence type="ECO:0000256" key="3">
    <source>
        <dbReference type="ARBA" id="ARBA00022771"/>
    </source>
</evidence>
<dbReference type="EMBL" id="CM017710">
    <property type="protein sequence ID" value="TYG51624.1"/>
    <property type="molecule type" value="Genomic_DNA"/>
</dbReference>
<keyword evidence="7" id="KW-1185">Reference proteome</keyword>
<dbReference type="PANTHER" id="PTHR32410">
    <property type="entry name" value="CYSTEINE/HISTIDINE-RICH C1 DOMAIN FAMILY PROTEIN"/>
    <property type="match status" value="1"/>
</dbReference>
<dbReference type="PROSITE" id="PS50081">
    <property type="entry name" value="ZF_DAG_PE_2"/>
    <property type="match status" value="3"/>
</dbReference>
<dbReference type="SMART" id="SM00249">
    <property type="entry name" value="PHD"/>
    <property type="match status" value="4"/>
</dbReference>
<keyword evidence="1" id="KW-0479">Metal-binding</keyword>
<sequence>MELHHHFSHEHPLEFIEEHNLKSEKANCSGCGEQASGPSYSCTECEFYLDKKCFEASPELDLHVKCALFSKTIAENKIGELEENGSEALEETECFACRKPLLDSPFIYFDSRFHLHKKCLDLPIEVNHLFHSQHPLVLQFNSQRLPCKICKTTQPRGLVYCCSPCEFTLHIACVERPTRINHPCHRHHPLILQLNLKSLLCQICRETQALSHAYYCSACKFGLHVKCVSPKPSIKCEIHEHPFTLFWRQVPFLCDACGTSGDCISYICSPCGLIVHESCISLQPIIKRFRRHGHSISHTFILGKYEIKSGKCKICHEEVNSKHGCYCCSDCNYIVHTNCGIKDYSWYDIVVDELEETGELLNNSAFVVIRETKLGDNIVIPTEIKHLSHPHTLIFRSDVKDDKYCDGCVLFISTSFYHCAQCDFFLHKSCAELPKKMYAWGHMHQRPLTLKLHADYFCSLCGFLFNNCFSYDCNVCEERFCVHCLQISDASTCQGHEHRLFFYEKYEGQCNGCGNNLQSTYACKECNFAVEFDCLTLPDKIQHKCDEHPLMLTYSEDNIYSEYHYCDICERRRNASHWFYRCAICDNSAHKNCVIDAYSYLKLGKTYTTKDHPHPLTFTRKIYDYPLECHICEEHCEDLSAECLENGCNYIVHWKCIDPYRKDILQWWYKAEDKEVHD</sequence>
<protein>
    <recommendedName>
        <fullName evidence="5">Phorbol-ester/DAG-type domain-containing protein</fullName>
    </recommendedName>
</protein>
<evidence type="ECO:0000259" key="5">
    <source>
        <dbReference type="PROSITE" id="PS50081"/>
    </source>
</evidence>
<proteinExistence type="predicted"/>
<dbReference type="InterPro" id="IPR053192">
    <property type="entry name" value="Vacuole_Formation_Reg"/>
</dbReference>
<dbReference type="Pfam" id="PF03107">
    <property type="entry name" value="C1_2"/>
    <property type="match status" value="8"/>
</dbReference>